<dbReference type="AlphaFoldDB" id="A0A0Q3JD22"/>
<evidence type="ECO:0000313" key="1">
    <source>
        <dbReference type="EMBL" id="KQJ96232.1"/>
    </source>
</evidence>
<dbReference type="Gramene" id="KQJ96232">
    <property type="protein sequence ID" value="KQJ96232"/>
    <property type="gene ID" value="BRADI_3g21705v3"/>
</dbReference>
<evidence type="ECO:0000313" key="3">
    <source>
        <dbReference type="Proteomes" id="UP000008810"/>
    </source>
</evidence>
<protein>
    <submittedName>
        <fullName evidence="1 2">Uncharacterized protein</fullName>
    </submittedName>
</protein>
<reference evidence="2" key="3">
    <citation type="submission" date="2018-08" db="UniProtKB">
        <authorList>
            <consortium name="EnsemblPlants"/>
        </authorList>
    </citation>
    <scope>IDENTIFICATION</scope>
    <source>
        <strain evidence="2">cv. Bd21</strain>
    </source>
</reference>
<dbReference type="EnsemblPlants" id="KQJ96232">
    <property type="protein sequence ID" value="KQJ96232"/>
    <property type="gene ID" value="BRADI_3g21705v3"/>
</dbReference>
<keyword evidence="3" id="KW-1185">Reference proteome</keyword>
<accession>A0A0Q3JD22</accession>
<dbReference type="Proteomes" id="UP000008810">
    <property type="component" value="Chromosome 3"/>
</dbReference>
<sequence length="67" mass="7106">MHQNIMDGAKRRLLLYKGTALLNLAPSPSCFAIVGATTQVAIRVAGIINSGSWPVPEPGALLRRCSC</sequence>
<dbReference type="EMBL" id="CM000882">
    <property type="protein sequence ID" value="KQJ96232.1"/>
    <property type="molecule type" value="Genomic_DNA"/>
</dbReference>
<reference evidence="1" key="2">
    <citation type="submission" date="2017-06" db="EMBL/GenBank/DDBJ databases">
        <title>WGS assembly of Brachypodium distachyon.</title>
        <authorList>
            <consortium name="The International Brachypodium Initiative"/>
            <person name="Lucas S."/>
            <person name="Harmon-Smith M."/>
            <person name="Lail K."/>
            <person name="Tice H."/>
            <person name="Grimwood J."/>
            <person name="Bruce D."/>
            <person name="Barry K."/>
            <person name="Shu S."/>
            <person name="Lindquist E."/>
            <person name="Wang M."/>
            <person name="Pitluck S."/>
            <person name="Vogel J.P."/>
            <person name="Garvin D.F."/>
            <person name="Mockler T.C."/>
            <person name="Schmutz J."/>
            <person name="Rokhsar D."/>
            <person name="Bevan M.W."/>
        </authorList>
    </citation>
    <scope>NUCLEOTIDE SEQUENCE</scope>
    <source>
        <strain evidence="1">Bd21</strain>
    </source>
</reference>
<organism evidence="1">
    <name type="scientific">Brachypodium distachyon</name>
    <name type="common">Purple false brome</name>
    <name type="synonym">Trachynia distachya</name>
    <dbReference type="NCBI Taxonomy" id="15368"/>
    <lineage>
        <taxon>Eukaryota</taxon>
        <taxon>Viridiplantae</taxon>
        <taxon>Streptophyta</taxon>
        <taxon>Embryophyta</taxon>
        <taxon>Tracheophyta</taxon>
        <taxon>Spermatophyta</taxon>
        <taxon>Magnoliopsida</taxon>
        <taxon>Liliopsida</taxon>
        <taxon>Poales</taxon>
        <taxon>Poaceae</taxon>
        <taxon>BOP clade</taxon>
        <taxon>Pooideae</taxon>
        <taxon>Stipodae</taxon>
        <taxon>Brachypodieae</taxon>
        <taxon>Brachypodium</taxon>
    </lineage>
</organism>
<dbReference type="InParanoid" id="A0A0Q3JD22"/>
<name>A0A0Q3JD22_BRADI</name>
<gene>
    <name evidence="1" type="ORF">BRADI_3g21705v3</name>
</gene>
<proteinExistence type="predicted"/>
<evidence type="ECO:0000313" key="2">
    <source>
        <dbReference type="EnsemblPlants" id="KQJ96232"/>
    </source>
</evidence>
<reference evidence="1 2" key="1">
    <citation type="journal article" date="2010" name="Nature">
        <title>Genome sequencing and analysis of the model grass Brachypodium distachyon.</title>
        <authorList>
            <consortium name="International Brachypodium Initiative"/>
        </authorList>
    </citation>
    <scope>NUCLEOTIDE SEQUENCE [LARGE SCALE GENOMIC DNA]</scope>
    <source>
        <strain evidence="1 2">Bd21</strain>
    </source>
</reference>